<keyword evidence="6 9" id="KW-1133">Transmembrane helix</keyword>
<name>M1Q0V1_9ZZZZ</name>
<dbReference type="FunFam" id="2.70.150.10:FF:000002">
    <property type="entry name" value="Copper-transporting ATPase 1, putative"/>
    <property type="match status" value="1"/>
</dbReference>
<dbReference type="NCBIfam" id="TIGR01525">
    <property type="entry name" value="ATPase-IB_hvy"/>
    <property type="match status" value="1"/>
</dbReference>
<dbReference type="InterPro" id="IPR018303">
    <property type="entry name" value="ATPase_P-typ_P_site"/>
</dbReference>
<evidence type="ECO:0000259" key="10">
    <source>
        <dbReference type="Pfam" id="PF00122"/>
    </source>
</evidence>
<dbReference type="PANTHER" id="PTHR48085">
    <property type="entry name" value="CADMIUM/ZINC-TRANSPORTING ATPASE HMA2-RELATED"/>
    <property type="match status" value="1"/>
</dbReference>
<evidence type="ECO:0000313" key="11">
    <source>
        <dbReference type="EMBL" id="AGF92862.1"/>
    </source>
</evidence>
<dbReference type="Gene3D" id="3.40.1110.10">
    <property type="entry name" value="Calcium-transporting ATPase, cytoplasmic domain N"/>
    <property type="match status" value="1"/>
</dbReference>
<feature type="region of interest" description="Disordered" evidence="8">
    <location>
        <begin position="1"/>
        <end position="32"/>
    </location>
</feature>
<proteinExistence type="inferred from homology"/>
<dbReference type="InterPro" id="IPR023298">
    <property type="entry name" value="ATPase_P-typ_TM_dom_sf"/>
</dbReference>
<dbReference type="Gene3D" id="2.70.150.10">
    <property type="entry name" value="Calcium-transporting ATPase, cytoplasmic transduction domain A"/>
    <property type="match status" value="1"/>
</dbReference>
<evidence type="ECO:0000256" key="4">
    <source>
        <dbReference type="ARBA" id="ARBA00022723"/>
    </source>
</evidence>
<dbReference type="GO" id="GO:0046872">
    <property type="term" value="F:metal ion binding"/>
    <property type="evidence" value="ECO:0007669"/>
    <property type="project" value="UniProtKB-KW"/>
</dbReference>
<dbReference type="InterPro" id="IPR023299">
    <property type="entry name" value="ATPase_P-typ_cyto_dom_N"/>
</dbReference>
<dbReference type="InterPro" id="IPR044492">
    <property type="entry name" value="P_typ_ATPase_HD_dom"/>
</dbReference>
<comment type="subcellular location">
    <subcellularLocation>
        <location evidence="1">Membrane</location>
    </subcellularLocation>
</comment>
<protein>
    <submittedName>
        <fullName evidence="11">Heavy metal translocating P-type ATPase</fullName>
    </submittedName>
</protein>
<organism evidence="11">
    <name type="scientific">uncultured organism</name>
    <dbReference type="NCBI Taxonomy" id="155900"/>
    <lineage>
        <taxon>unclassified sequences</taxon>
        <taxon>environmental samples</taxon>
    </lineage>
</organism>
<keyword evidence="5" id="KW-1278">Translocase</keyword>
<evidence type="ECO:0000256" key="6">
    <source>
        <dbReference type="ARBA" id="ARBA00022989"/>
    </source>
</evidence>
<feature type="transmembrane region" description="Helical" evidence="9">
    <location>
        <begin position="48"/>
        <end position="67"/>
    </location>
</feature>
<accession>M1Q0V1</accession>
<evidence type="ECO:0000256" key="9">
    <source>
        <dbReference type="SAM" id="Phobius"/>
    </source>
</evidence>
<dbReference type="SFLD" id="SFLDF00027">
    <property type="entry name" value="p-type_atpase"/>
    <property type="match status" value="1"/>
</dbReference>
<keyword evidence="4" id="KW-0479">Metal-binding</keyword>
<reference evidence="11" key="1">
    <citation type="journal article" date="2013" name="Syst. Appl. Microbiol.">
        <title>New insights into the archaeal diversity of a hypersaline microbial mat obtained by a metagenomic approach.</title>
        <authorList>
            <person name="Lopez-Lopez A."/>
            <person name="Richter M."/>
            <person name="Pena A."/>
            <person name="Tamames J."/>
            <person name="Rossello-Mora R."/>
        </authorList>
    </citation>
    <scope>NUCLEOTIDE SEQUENCE</scope>
</reference>
<keyword evidence="3 9" id="KW-0812">Transmembrane</keyword>
<dbReference type="PANTHER" id="PTHR48085:SF5">
    <property type="entry name" value="CADMIUM_ZINC-TRANSPORTING ATPASE HMA4-RELATED"/>
    <property type="match status" value="1"/>
</dbReference>
<dbReference type="PROSITE" id="PS00154">
    <property type="entry name" value="ATPASE_E1_E2"/>
    <property type="match status" value="1"/>
</dbReference>
<feature type="domain" description="P-type ATPase A" evidence="10">
    <location>
        <begin position="169"/>
        <end position="269"/>
    </location>
</feature>
<evidence type="ECO:0000256" key="8">
    <source>
        <dbReference type="SAM" id="MobiDB-lite"/>
    </source>
</evidence>
<keyword evidence="7 9" id="KW-0472">Membrane</keyword>
<dbReference type="InterPro" id="IPR036412">
    <property type="entry name" value="HAD-like_sf"/>
</dbReference>
<dbReference type="EMBL" id="JX684074">
    <property type="protein sequence ID" value="AGF92862.1"/>
    <property type="molecule type" value="Genomic_DNA"/>
</dbReference>
<evidence type="ECO:0000256" key="2">
    <source>
        <dbReference type="ARBA" id="ARBA00006024"/>
    </source>
</evidence>
<dbReference type="GO" id="GO:0005524">
    <property type="term" value="F:ATP binding"/>
    <property type="evidence" value="ECO:0007669"/>
    <property type="project" value="InterPro"/>
</dbReference>
<evidence type="ECO:0000256" key="7">
    <source>
        <dbReference type="ARBA" id="ARBA00023136"/>
    </source>
</evidence>
<dbReference type="GO" id="GO:0019829">
    <property type="term" value="F:ATPase-coupled monoatomic cation transmembrane transporter activity"/>
    <property type="evidence" value="ECO:0007669"/>
    <property type="project" value="InterPro"/>
</dbReference>
<feature type="transmembrane region" description="Helical" evidence="9">
    <location>
        <begin position="661"/>
        <end position="684"/>
    </location>
</feature>
<dbReference type="GO" id="GO:0016020">
    <property type="term" value="C:membrane"/>
    <property type="evidence" value="ECO:0007669"/>
    <property type="project" value="UniProtKB-SubCell"/>
</dbReference>
<dbReference type="InterPro" id="IPR027256">
    <property type="entry name" value="P-typ_ATPase_IB"/>
</dbReference>
<dbReference type="InterPro" id="IPR023214">
    <property type="entry name" value="HAD_sf"/>
</dbReference>
<dbReference type="SUPFAM" id="SSF81653">
    <property type="entry name" value="Calcium ATPase, transduction domain A"/>
    <property type="match status" value="1"/>
</dbReference>
<feature type="transmembrane region" description="Helical" evidence="9">
    <location>
        <begin position="287"/>
        <end position="307"/>
    </location>
</feature>
<gene>
    <name evidence="11" type="ORF">FLSS-2_0023</name>
</gene>
<dbReference type="GO" id="GO:0016887">
    <property type="term" value="F:ATP hydrolysis activity"/>
    <property type="evidence" value="ECO:0007669"/>
    <property type="project" value="InterPro"/>
</dbReference>
<evidence type="ECO:0000256" key="1">
    <source>
        <dbReference type="ARBA" id="ARBA00004370"/>
    </source>
</evidence>
<dbReference type="PRINTS" id="PR00119">
    <property type="entry name" value="CATATPASE"/>
</dbReference>
<dbReference type="Pfam" id="PF00122">
    <property type="entry name" value="E1-E2_ATPase"/>
    <property type="match status" value="1"/>
</dbReference>
<dbReference type="SUPFAM" id="SSF81665">
    <property type="entry name" value="Calcium ATPase, transmembrane domain M"/>
    <property type="match status" value="1"/>
</dbReference>
<dbReference type="SUPFAM" id="SSF56784">
    <property type="entry name" value="HAD-like"/>
    <property type="match status" value="1"/>
</dbReference>
<dbReference type="PRINTS" id="PR00941">
    <property type="entry name" value="CDATPASE"/>
</dbReference>
<dbReference type="InterPro" id="IPR051014">
    <property type="entry name" value="Cation_Transport_ATPase_IB"/>
</dbReference>
<dbReference type="InterPro" id="IPR001757">
    <property type="entry name" value="P_typ_ATPase"/>
</dbReference>
<feature type="transmembrane region" description="Helical" evidence="9">
    <location>
        <begin position="313"/>
        <end position="333"/>
    </location>
</feature>
<dbReference type="SFLD" id="SFLDG00002">
    <property type="entry name" value="C1.7:_P-type_atpase_like"/>
    <property type="match status" value="1"/>
</dbReference>
<dbReference type="AlphaFoldDB" id="M1Q0V1"/>
<dbReference type="Gene3D" id="3.40.50.1000">
    <property type="entry name" value="HAD superfamily/HAD-like"/>
    <property type="match status" value="1"/>
</dbReference>
<comment type="similarity">
    <text evidence="2">Belongs to the cation transport ATPase (P-type) (TC 3.A.3) family. Type IB subfamily.</text>
</comment>
<dbReference type="Pfam" id="PF00702">
    <property type="entry name" value="Hydrolase"/>
    <property type="match status" value="1"/>
</dbReference>
<feature type="transmembrane region" description="Helical" evidence="9">
    <location>
        <begin position="79"/>
        <end position="98"/>
    </location>
</feature>
<dbReference type="InterPro" id="IPR008250">
    <property type="entry name" value="ATPase_P-typ_transduc_dom_A_sf"/>
</dbReference>
<dbReference type="InterPro" id="IPR059000">
    <property type="entry name" value="ATPase_P-type_domA"/>
</dbReference>
<feature type="transmembrane region" description="Helical" evidence="9">
    <location>
        <begin position="110"/>
        <end position="129"/>
    </location>
</feature>
<sequence>MPENKPNHEEDEAVCRTCSPTGDDPLAEGDGETGVKNVWTSPRAVKNWIGGVLLLAGLILHFGLGTYNATILTWRGTSFFISDFVFLAGIAVAGKVIITNGFRALQDLNLSIDLLMTSAIIGSILASIFGGKHIFLEGATLAFLYNFAELLEDYSVQKARGSLRELKDLSPDTATVKRNGAEETLPVEEVEIGDTVAIKPGSRVPVDGKVIKGETAVNEAPITGESIPVDKTRGDQVYAGTVNQQGYLEIKAESRSSESTISRIIEMVEDAERKKTRHEKFVNRFSAYYTPAVVLAAVVVAMVPPIFLSQPWASWFVRGITMLVLACPCAFVISTPVSVVSGITSAAKNGVLIESGTTLEAMSEVKAMAFDKTGTLTRGELTITDVIPLNGKSKEDLIKCACGVEERSDHPIAKAIVDHVEAEHDISHDHGIKNFEEISGKGVTASLKGKKHYAGKPSLMEELGFDLSHVHHSSDEARINKEATKLCKKGNCLNLTERTIPRLQEEGKTVILVTTNEELEGIVAVADELKPSARGALEKLKESGVKPVMLTGDNERTAGAIAKQLGLTDYRASLMPDEKVKAIKELSDQYGSVAMVGDGINDAPALAAADVGIAMGAAGTDTALETAEIALMKDDLSRLPYLQQLSHQAKRVIRQNIFTSLGLKALLAVGVPLGYVSIALAVLLGDAGMTLGVTTNAMRLSHLGTD</sequence>
<dbReference type="SFLD" id="SFLDS00003">
    <property type="entry name" value="Haloacid_Dehalogenase"/>
    <property type="match status" value="1"/>
</dbReference>
<evidence type="ECO:0000256" key="5">
    <source>
        <dbReference type="ARBA" id="ARBA00022967"/>
    </source>
</evidence>
<evidence type="ECO:0000256" key="3">
    <source>
        <dbReference type="ARBA" id="ARBA00022692"/>
    </source>
</evidence>
<dbReference type="NCBIfam" id="TIGR01494">
    <property type="entry name" value="ATPase_P-type"/>
    <property type="match status" value="2"/>
</dbReference>